<dbReference type="SUPFAM" id="SSF103481">
    <property type="entry name" value="Multidrug resistance efflux transporter EmrE"/>
    <property type="match status" value="2"/>
</dbReference>
<evidence type="ECO:0000313" key="9">
    <source>
        <dbReference type="Proteomes" id="UP000051870"/>
    </source>
</evidence>
<dbReference type="STRING" id="1715693.PH7735_01497"/>
<comment type="similarity">
    <text evidence="2">Belongs to the EamA transporter family.</text>
</comment>
<feature type="transmembrane region" description="Helical" evidence="6">
    <location>
        <begin position="246"/>
        <end position="265"/>
    </location>
</feature>
<evidence type="ECO:0000256" key="1">
    <source>
        <dbReference type="ARBA" id="ARBA00004141"/>
    </source>
</evidence>
<dbReference type="GeneID" id="83880549"/>
<feature type="domain" description="EamA" evidence="7">
    <location>
        <begin position="154"/>
        <end position="289"/>
    </location>
</feature>
<dbReference type="PANTHER" id="PTHR32322">
    <property type="entry name" value="INNER MEMBRANE TRANSPORTER"/>
    <property type="match status" value="1"/>
</dbReference>
<feature type="transmembrane region" description="Helical" evidence="6">
    <location>
        <begin position="271"/>
        <end position="289"/>
    </location>
</feature>
<dbReference type="InterPro" id="IPR050638">
    <property type="entry name" value="AA-Vitamin_Transporters"/>
</dbReference>
<feature type="transmembrane region" description="Helical" evidence="6">
    <location>
        <begin position="37"/>
        <end position="58"/>
    </location>
</feature>
<comment type="subcellular location">
    <subcellularLocation>
        <location evidence="1">Membrane</location>
        <topology evidence="1">Multi-pass membrane protein</topology>
    </subcellularLocation>
</comment>
<organism evidence="8 9">
    <name type="scientific">Shimia thalassica</name>
    <dbReference type="NCBI Taxonomy" id="1715693"/>
    <lineage>
        <taxon>Bacteria</taxon>
        <taxon>Pseudomonadati</taxon>
        <taxon>Pseudomonadota</taxon>
        <taxon>Alphaproteobacteria</taxon>
        <taxon>Rhodobacterales</taxon>
        <taxon>Roseobacteraceae</taxon>
    </lineage>
</organism>
<feature type="transmembrane region" description="Helical" evidence="6">
    <location>
        <begin position="186"/>
        <end position="208"/>
    </location>
</feature>
<evidence type="ECO:0000313" key="8">
    <source>
        <dbReference type="EMBL" id="CUJ92547.1"/>
    </source>
</evidence>
<feature type="domain" description="EamA" evidence="7">
    <location>
        <begin position="12"/>
        <end position="141"/>
    </location>
</feature>
<feature type="transmembrane region" description="Helical" evidence="6">
    <location>
        <begin position="125"/>
        <end position="142"/>
    </location>
</feature>
<keyword evidence="4 6" id="KW-1133">Transmembrane helix</keyword>
<feature type="transmembrane region" description="Helical" evidence="6">
    <location>
        <begin position="95"/>
        <end position="118"/>
    </location>
</feature>
<accession>A0A0P1IGA8</accession>
<dbReference type="PANTHER" id="PTHR32322:SF2">
    <property type="entry name" value="EAMA DOMAIN-CONTAINING PROTEIN"/>
    <property type="match status" value="1"/>
</dbReference>
<proteinExistence type="inferred from homology"/>
<feature type="transmembrane region" description="Helical" evidence="6">
    <location>
        <begin position="220"/>
        <end position="239"/>
    </location>
</feature>
<evidence type="ECO:0000256" key="4">
    <source>
        <dbReference type="ARBA" id="ARBA00022989"/>
    </source>
</evidence>
<protein>
    <submittedName>
        <fullName evidence="8">Putative DMT superfamily transporter inner membrane protein</fullName>
    </submittedName>
</protein>
<keyword evidence="5 6" id="KW-0472">Membrane</keyword>
<dbReference type="InterPro" id="IPR000620">
    <property type="entry name" value="EamA_dom"/>
</dbReference>
<dbReference type="InterPro" id="IPR037185">
    <property type="entry name" value="EmrE-like"/>
</dbReference>
<sequence>MSSSPHLRLMAILFLLGTGWGITQPLTKIAVSEGYEPLGLIFWQLAIGAVVLGGYRVLRGKSIALPRRLWWFFLMIALLGTVLPNSFSYRAAAHLPAGVMSVIISLVPIFAFPVALMLRTDRFGWMRFAGIFMGLLGVVLLAGPESLPDPSMVWWLPVALIAPLCYGFEGNVVAKWGMHGLGPGHVLFGASVVGAIISLPMSLASGQFIDPRVTWGPPEYALILSSLIHVTVYTGYVWLVSQAGAVFAAQVAYIVTGSGVVWSMILLGERYSLWVWLAMIMILAGMFLVQPRQNDALAE</sequence>
<evidence type="ECO:0000259" key="7">
    <source>
        <dbReference type="Pfam" id="PF00892"/>
    </source>
</evidence>
<evidence type="ECO:0000256" key="6">
    <source>
        <dbReference type="SAM" id="Phobius"/>
    </source>
</evidence>
<dbReference type="AlphaFoldDB" id="A0A0P1IGA8"/>
<evidence type="ECO:0000256" key="2">
    <source>
        <dbReference type="ARBA" id="ARBA00007362"/>
    </source>
</evidence>
<dbReference type="GO" id="GO:0016020">
    <property type="term" value="C:membrane"/>
    <property type="evidence" value="ECO:0007669"/>
    <property type="project" value="UniProtKB-SubCell"/>
</dbReference>
<keyword evidence="3 6" id="KW-0812">Transmembrane</keyword>
<dbReference type="RefSeq" id="WP_058310618.1">
    <property type="nucleotide sequence ID" value="NZ_CYTW01000001.1"/>
</dbReference>
<keyword evidence="9" id="KW-1185">Reference proteome</keyword>
<feature type="transmembrane region" description="Helical" evidence="6">
    <location>
        <begin position="154"/>
        <end position="174"/>
    </location>
</feature>
<gene>
    <name evidence="8" type="ORF">PH7735_01497</name>
</gene>
<name>A0A0P1IGA8_9RHOB</name>
<feature type="transmembrane region" description="Helical" evidence="6">
    <location>
        <begin position="70"/>
        <end position="89"/>
    </location>
</feature>
<evidence type="ECO:0000256" key="5">
    <source>
        <dbReference type="ARBA" id="ARBA00023136"/>
    </source>
</evidence>
<evidence type="ECO:0000256" key="3">
    <source>
        <dbReference type="ARBA" id="ARBA00022692"/>
    </source>
</evidence>
<reference evidence="9" key="1">
    <citation type="submission" date="2015-09" db="EMBL/GenBank/DDBJ databases">
        <authorList>
            <person name="Rodrigo-Torres Lidia"/>
            <person name="Arahal R.David."/>
        </authorList>
    </citation>
    <scope>NUCLEOTIDE SEQUENCE [LARGE SCALE GENOMIC DNA]</scope>
    <source>
        <strain evidence="9">CECT 7735</strain>
    </source>
</reference>
<dbReference type="EMBL" id="CYTW01000001">
    <property type="protein sequence ID" value="CUJ92547.1"/>
    <property type="molecule type" value="Genomic_DNA"/>
</dbReference>
<dbReference type="Proteomes" id="UP000051870">
    <property type="component" value="Unassembled WGS sequence"/>
</dbReference>
<dbReference type="Pfam" id="PF00892">
    <property type="entry name" value="EamA"/>
    <property type="match status" value="2"/>
</dbReference>